<comment type="function">
    <text evidence="3">Participates in chromosomal partition during cell division. May act via the formation of a condensin-like complex containing Smc and ScpB that pull DNA away from mid-cell into both cell halves.</text>
</comment>
<name>A0A412PEY7_9FIRM</name>
<dbReference type="Gene3D" id="6.10.250.2410">
    <property type="match status" value="1"/>
</dbReference>
<dbReference type="GO" id="GO:0007059">
    <property type="term" value="P:chromosome segregation"/>
    <property type="evidence" value="ECO:0007669"/>
    <property type="project" value="UniProtKB-UniRule"/>
</dbReference>
<keyword evidence="1 3" id="KW-0159">Chromosome partition</keyword>
<comment type="subunit">
    <text evidence="3">Component of a cohesin-like complex composed of ScpA, ScpB and the Smc homodimer, in which ScpA and ScpB bind to the head domain of Smc. The presence of the three proteins is required for the association of the complex with DNA.</text>
</comment>
<proteinExistence type="inferred from homology"/>
<keyword evidence="3" id="KW-0132">Cell division</keyword>
<protein>
    <recommendedName>
        <fullName evidence="2 3">Segregation and condensation protein A</fullName>
    </recommendedName>
</protein>
<keyword evidence="3" id="KW-0131">Cell cycle</keyword>
<comment type="caution">
    <text evidence="4">The sequence shown here is derived from an EMBL/GenBank/DDBJ whole genome shotgun (WGS) entry which is preliminary data.</text>
</comment>
<gene>
    <name evidence="3" type="primary">scpA</name>
    <name evidence="4" type="ORF">DWX20_05050</name>
</gene>
<organism evidence="4 5">
    <name type="scientific">Solobacterium moorei</name>
    <dbReference type="NCBI Taxonomy" id="102148"/>
    <lineage>
        <taxon>Bacteria</taxon>
        <taxon>Bacillati</taxon>
        <taxon>Bacillota</taxon>
        <taxon>Erysipelotrichia</taxon>
        <taxon>Erysipelotrichales</taxon>
        <taxon>Erysipelotrichaceae</taxon>
        <taxon>Solobacterium</taxon>
    </lineage>
</organism>
<dbReference type="GO" id="GO:0051301">
    <property type="term" value="P:cell division"/>
    <property type="evidence" value="ECO:0007669"/>
    <property type="project" value="UniProtKB-KW"/>
</dbReference>
<evidence type="ECO:0000313" key="5">
    <source>
        <dbReference type="Proteomes" id="UP000284731"/>
    </source>
</evidence>
<reference evidence="4 5" key="1">
    <citation type="submission" date="2018-08" db="EMBL/GenBank/DDBJ databases">
        <title>A genome reference for cultivated species of the human gut microbiota.</title>
        <authorList>
            <person name="Zou Y."/>
            <person name="Xue W."/>
            <person name="Luo G."/>
        </authorList>
    </citation>
    <scope>NUCLEOTIDE SEQUENCE [LARGE SCALE GENOMIC DNA]</scope>
    <source>
        <strain evidence="4 5">AF18-46</strain>
    </source>
</reference>
<dbReference type="HAMAP" id="MF_01805">
    <property type="entry name" value="ScpA"/>
    <property type="match status" value="1"/>
</dbReference>
<evidence type="ECO:0000256" key="3">
    <source>
        <dbReference type="HAMAP-Rule" id="MF_01805"/>
    </source>
</evidence>
<dbReference type="GO" id="GO:0006260">
    <property type="term" value="P:DNA replication"/>
    <property type="evidence" value="ECO:0007669"/>
    <property type="project" value="UniProtKB-UniRule"/>
</dbReference>
<dbReference type="EMBL" id="QRWX01000002">
    <property type="protein sequence ID" value="RGT56177.1"/>
    <property type="molecule type" value="Genomic_DNA"/>
</dbReference>
<sequence>MQKVKIMEEFKVTIEKFDGPLDLMLHLIKEKQMDLMDLDMNELTDQYIAYLNSMKQLHLEIAGEYLAELATLIEYKSKRMIPGNKEELADEYEEDPKERLVRRLLEYQQYKEVSESLNALFEERQMMMGRPLSTEVDQWLKHSDEEMKVEGNPYDLMKAMKRILMRMQLSKPIEARYTVKEISMEDRQIEVRAKLDRLPETFRFEALLDDVHEPQMFIATFLAVLDLARQHKLFFTVNEQEVIWFRRGEMVNE</sequence>
<keyword evidence="3" id="KW-0963">Cytoplasm</keyword>
<dbReference type="AlphaFoldDB" id="A0A412PEY7"/>
<evidence type="ECO:0000313" key="4">
    <source>
        <dbReference type="EMBL" id="RGT56177.1"/>
    </source>
</evidence>
<dbReference type="Pfam" id="PF02616">
    <property type="entry name" value="SMC_ScpA"/>
    <property type="match status" value="1"/>
</dbReference>
<comment type="similarity">
    <text evidence="3">Belongs to the ScpA family.</text>
</comment>
<evidence type="ECO:0000256" key="1">
    <source>
        <dbReference type="ARBA" id="ARBA00022829"/>
    </source>
</evidence>
<dbReference type="GO" id="GO:0005737">
    <property type="term" value="C:cytoplasm"/>
    <property type="evidence" value="ECO:0007669"/>
    <property type="project" value="UniProtKB-SubCell"/>
</dbReference>
<dbReference type="Proteomes" id="UP000284731">
    <property type="component" value="Unassembled WGS sequence"/>
</dbReference>
<dbReference type="PANTHER" id="PTHR33969:SF2">
    <property type="entry name" value="SEGREGATION AND CONDENSATION PROTEIN A"/>
    <property type="match status" value="1"/>
</dbReference>
<dbReference type="PANTHER" id="PTHR33969">
    <property type="entry name" value="SEGREGATION AND CONDENSATION PROTEIN A"/>
    <property type="match status" value="1"/>
</dbReference>
<comment type="subcellular location">
    <subcellularLocation>
        <location evidence="3">Cytoplasm</location>
    </subcellularLocation>
    <text evidence="3">Associated with two foci at the outer edges of the nucleoid region in young cells, and at four foci within both cell halves in older cells.</text>
</comment>
<dbReference type="InterPro" id="IPR003768">
    <property type="entry name" value="ScpA"/>
</dbReference>
<accession>A0A412PEY7</accession>
<evidence type="ECO:0000256" key="2">
    <source>
        <dbReference type="ARBA" id="ARBA00044777"/>
    </source>
</evidence>